<sequence>MTERLMSRDNKLVSGDNMGAAARFFGDWFNLISNKSVSTATGGQPCGKTASQGFKVRKSDGSRFVGAFCQPNVGDVIPNVLGAFFTDTGKPCDFNHSSCSGNDQLCVGRDPGYLDEIWSTKIIGEKQFQKGCGAFHDQLSGKID</sequence>
<evidence type="ECO:0000259" key="1">
    <source>
        <dbReference type="Pfam" id="PF04734"/>
    </source>
</evidence>
<dbReference type="EMBL" id="AWUE01012447">
    <property type="protein sequence ID" value="OMP09166.1"/>
    <property type="molecule type" value="Genomic_DNA"/>
</dbReference>
<name>A0A1R3KPZ3_9ROSI</name>
<dbReference type="InterPro" id="IPR006823">
    <property type="entry name" value="Ceramidase_alk"/>
</dbReference>
<dbReference type="GO" id="GO:0017040">
    <property type="term" value="F:N-acylsphingosine amidohydrolase activity"/>
    <property type="evidence" value="ECO:0007669"/>
    <property type="project" value="InterPro"/>
</dbReference>
<dbReference type="InterPro" id="IPR031329">
    <property type="entry name" value="NEUT/ALK_ceramidase_N"/>
</dbReference>
<dbReference type="GO" id="GO:0046512">
    <property type="term" value="P:sphingosine biosynthetic process"/>
    <property type="evidence" value="ECO:0007669"/>
    <property type="project" value="TreeGrafter"/>
</dbReference>
<accession>A0A1R3KPZ3</accession>
<keyword evidence="3" id="KW-1185">Reference proteome</keyword>
<dbReference type="GO" id="GO:0046514">
    <property type="term" value="P:ceramide catabolic process"/>
    <property type="evidence" value="ECO:0007669"/>
    <property type="project" value="InterPro"/>
</dbReference>
<dbReference type="AlphaFoldDB" id="A0A1R3KPZ3"/>
<proteinExistence type="predicted"/>
<dbReference type="Proteomes" id="UP000187203">
    <property type="component" value="Unassembled WGS sequence"/>
</dbReference>
<gene>
    <name evidence="2" type="ORF">COLO4_05747</name>
</gene>
<feature type="domain" description="Neutral/alkaline non-lysosomal ceramidase N-terminal" evidence="1">
    <location>
        <begin position="6"/>
        <end position="137"/>
    </location>
</feature>
<dbReference type="GO" id="GO:0016020">
    <property type="term" value="C:membrane"/>
    <property type="evidence" value="ECO:0007669"/>
    <property type="project" value="GOC"/>
</dbReference>
<comment type="caution">
    <text evidence="2">The sequence shown here is derived from an EMBL/GenBank/DDBJ whole genome shotgun (WGS) entry which is preliminary data.</text>
</comment>
<evidence type="ECO:0000313" key="2">
    <source>
        <dbReference type="EMBL" id="OMP09166.1"/>
    </source>
</evidence>
<reference evidence="3" key="1">
    <citation type="submission" date="2013-09" db="EMBL/GenBank/DDBJ databases">
        <title>Corchorus olitorius genome sequencing.</title>
        <authorList>
            <person name="Alam M."/>
            <person name="Haque M.S."/>
            <person name="Islam M.S."/>
            <person name="Emdad E.M."/>
            <person name="Islam M.M."/>
            <person name="Ahmed B."/>
            <person name="Halim A."/>
            <person name="Hossen Q.M.M."/>
            <person name="Hossain M.Z."/>
            <person name="Ahmed R."/>
            <person name="Khan M.M."/>
            <person name="Islam R."/>
            <person name="Rashid M.M."/>
            <person name="Khan S.A."/>
            <person name="Rahman M.S."/>
            <person name="Alam M."/>
            <person name="Yahiya A.S."/>
            <person name="Khan M.S."/>
            <person name="Azam M.S."/>
            <person name="Haque T."/>
            <person name="Lashkar M.Z.H."/>
            <person name="Akhand A.I."/>
            <person name="Morshed G."/>
            <person name="Roy S."/>
            <person name="Uddin K.S."/>
            <person name="Rabeya T."/>
            <person name="Hossain A.S."/>
            <person name="Chowdhury A."/>
            <person name="Snigdha A.R."/>
            <person name="Mortoza M.S."/>
            <person name="Matin S.A."/>
            <person name="Hoque S.M.E."/>
            <person name="Islam M.K."/>
            <person name="Roy D.K."/>
            <person name="Haider R."/>
            <person name="Moosa M.M."/>
            <person name="Elias S.M."/>
            <person name="Hasan A.M."/>
            <person name="Jahan S."/>
            <person name="Shafiuddin M."/>
            <person name="Mahmood N."/>
            <person name="Shommy N.S."/>
        </authorList>
    </citation>
    <scope>NUCLEOTIDE SEQUENCE [LARGE SCALE GENOMIC DNA]</scope>
    <source>
        <strain evidence="3">cv. O-4</strain>
    </source>
</reference>
<dbReference type="PANTHER" id="PTHR12670">
    <property type="entry name" value="CERAMIDASE"/>
    <property type="match status" value="1"/>
</dbReference>
<evidence type="ECO:0000313" key="3">
    <source>
        <dbReference type="Proteomes" id="UP000187203"/>
    </source>
</evidence>
<dbReference type="GO" id="GO:0042759">
    <property type="term" value="P:long-chain fatty acid biosynthetic process"/>
    <property type="evidence" value="ECO:0007669"/>
    <property type="project" value="TreeGrafter"/>
</dbReference>
<dbReference type="Pfam" id="PF04734">
    <property type="entry name" value="Ceramidase_alk"/>
    <property type="match status" value="1"/>
</dbReference>
<protein>
    <submittedName>
        <fullName evidence="2">Neutral/alkaline nonlysosomal ceramidase</fullName>
    </submittedName>
</protein>
<dbReference type="STRING" id="93759.A0A1R3KPZ3"/>
<dbReference type="OrthoDB" id="191371at2759"/>
<organism evidence="2 3">
    <name type="scientific">Corchorus olitorius</name>
    <dbReference type="NCBI Taxonomy" id="93759"/>
    <lineage>
        <taxon>Eukaryota</taxon>
        <taxon>Viridiplantae</taxon>
        <taxon>Streptophyta</taxon>
        <taxon>Embryophyta</taxon>
        <taxon>Tracheophyta</taxon>
        <taxon>Spermatophyta</taxon>
        <taxon>Magnoliopsida</taxon>
        <taxon>eudicotyledons</taxon>
        <taxon>Gunneridae</taxon>
        <taxon>Pentapetalae</taxon>
        <taxon>rosids</taxon>
        <taxon>malvids</taxon>
        <taxon>Malvales</taxon>
        <taxon>Malvaceae</taxon>
        <taxon>Grewioideae</taxon>
        <taxon>Apeibeae</taxon>
        <taxon>Corchorus</taxon>
    </lineage>
</organism>
<dbReference type="PANTHER" id="PTHR12670:SF13">
    <property type="entry name" value="NEUTRAL CERAMIDASE"/>
    <property type="match status" value="1"/>
</dbReference>
<dbReference type="GO" id="GO:0005576">
    <property type="term" value="C:extracellular region"/>
    <property type="evidence" value="ECO:0007669"/>
    <property type="project" value="TreeGrafter"/>
</dbReference>